<gene>
    <name evidence="3" type="ORF">ACFSR5_16060</name>
</gene>
<keyword evidence="2" id="KW-1133">Transmembrane helix</keyword>
<dbReference type="Proteomes" id="UP001597545">
    <property type="component" value="Unassembled WGS sequence"/>
</dbReference>
<dbReference type="PANTHER" id="PTHR34219">
    <property type="entry name" value="IRON-REGULATED INNER MEMBRANE PROTEIN-RELATED"/>
    <property type="match status" value="1"/>
</dbReference>
<protein>
    <submittedName>
        <fullName evidence="3">PepSY-associated TM helix domain-containing protein</fullName>
    </submittedName>
</protein>
<keyword evidence="2" id="KW-0472">Membrane</keyword>
<feature type="compositionally biased region" description="Basic and acidic residues" evidence="1">
    <location>
        <begin position="143"/>
        <end position="153"/>
    </location>
</feature>
<dbReference type="RefSeq" id="WP_380905483.1">
    <property type="nucleotide sequence ID" value="NZ_JBHUEG010000012.1"/>
</dbReference>
<feature type="transmembrane region" description="Helical" evidence="2">
    <location>
        <begin position="282"/>
        <end position="302"/>
    </location>
</feature>
<reference evidence="4" key="1">
    <citation type="journal article" date="2019" name="Int. J. Syst. Evol. Microbiol.">
        <title>The Global Catalogue of Microorganisms (GCM) 10K type strain sequencing project: providing services to taxonomists for standard genome sequencing and annotation.</title>
        <authorList>
            <consortium name="The Broad Institute Genomics Platform"/>
            <consortium name="The Broad Institute Genome Sequencing Center for Infectious Disease"/>
            <person name="Wu L."/>
            <person name="Ma J."/>
        </authorList>
    </citation>
    <scope>NUCLEOTIDE SEQUENCE [LARGE SCALE GENOMIC DNA]</scope>
    <source>
        <strain evidence="4">KCTC 42662</strain>
    </source>
</reference>
<sequence length="463" mass="51443">MNKAKKAKSGWVKTRKLFNDIHLWGGLISGIIVFVVCLTGTIYVYNTELREAALSSYYKVEKEGKKLPVDSLLSMVRPMISGKVTGIRIPFDETASYGVLYTKKKAGGEDGPSGIGSRDRERVAGEVVPKTSSTPAKAGSRGKGKDGEAHHQEGSASTGGEHKAPQGGGRRRSNQMMVNPYTGEALGDPAEEKTKTADFMQTMFGLHRWLLLNEIEGPIIEGIENRKLGSWITGTATLLFLLGVLTGLVIWFPNKIRSWKNGLKVKWSASWKRVNHDLHNTLGLYTWIFLFLMAVTGPFWSFEWYREGWQKAWGTHQSQQIEKGQKSEPLSRYTTGSSPMDIQETIAAVNVILPYDGDITINFPKDSVGTLSITKNRVGFFAPSASDKLVLDQYSGDVLEKDLFREKSIRNRIGSSIKALHIGDVYGPFTKLLYFISCLVATSLPVTGVLIWLNKMKKSRKEK</sequence>
<proteinExistence type="predicted"/>
<keyword evidence="4" id="KW-1185">Reference proteome</keyword>
<evidence type="ECO:0000256" key="2">
    <source>
        <dbReference type="SAM" id="Phobius"/>
    </source>
</evidence>
<dbReference type="Pfam" id="PF03929">
    <property type="entry name" value="PepSY_TM"/>
    <property type="match status" value="1"/>
</dbReference>
<feature type="transmembrane region" description="Helical" evidence="2">
    <location>
        <begin position="228"/>
        <end position="252"/>
    </location>
</feature>
<evidence type="ECO:0000313" key="4">
    <source>
        <dbReference type="Proteomes" id="UP001597545"/>
    </source>
</evidence>
<organism evidence="3 4">
    <name type="scientific">Sphingobacterium suaedae</name>
    <dbReference type="NCBI Taxonomy" id="1686402"/>
    <lineage>
        <taxon>Bacteria</taxon>
        <taxon>Pseudomonadati</taxon>
        <taxon>Bacteroidota</taxon>
        <taxon>Sphingobacteriia</taxon>
        <taxon>Sphingobacteriales</taxon>
        <taxon>Sphingobacteriaceae</taxon>
        <taxon>Sphingobacterium</taxon>
    </lineage>
</organism>
<dbReference type="PANTHER" id="PTHR34219:SF3">
    <property type="entry name" value="BLL7967 PROTEIN"/>
    <property type="match status" value="1"/>
</dbReference>
<feature type="region of interest" description="Disordered" evidence="1">
    <location>
        <begin position="107"/>
        <end position="190"/>
    </location>
</feature>
<evidence type="ECO:0000313" key="3">
    <source>
        <dbReference type="EMBL" id="MFD2549163.1"/>
    </source>
</evidence>
<comment type="caution">
    <text evidence="3">The sequence shown here is derived from an EMBL/GenBank/DDBJ whole genome shotgun (WGS) entry which is preliminary data.</text>
</comment>
<feature type="region of interest" description="Disordered" evidence="1">
    <location>
        <begin position="317"/>
        <end position="337"/>
    </location>
</feature>
<dbReference type="EMBL" id="JBHULR010000015">
    <property type="protein sequence ID" value="MFD2549163.1"/>
    <property type="molecule type" value="Genomic_DNA"/>
</dbReference>
<name>A0ABW5KLD4_9SPHI</name>
<dbReference type="InterPro" id="IPR005625">
    <property type="entry name" value="PepSY-ass_TM"/>
</dbReference>
<feature type="transmembrane region" description="Helical" evidence="2">
    <location>
        <begin position="432"/>
        <end position="453"/>
    </location>
</feature>
<keyword evidence="2" id="KW-0812">Transmembrane</keyword>
<accession>A0ABW5KLD4</accession>
<evidence type="ECO:0000256" key="1">
    <source>
        <dbReference type="SAM" id="MobiDB-lite"/>
    </source>
</evidence>
<feature type="transmembrane region" description="Helical" evidence="2">
    <location>
        <begin position="21"/>
        <end position="45"/>
    </location>
</feature>